<sequence length="150" mass="15233">MSIWQRHLRTLSDMTAVTHRPAGVTPSQDQLLRVALRADATMCAGLGLFVAMAADPLGRLIGLTATAAWLGGAALVAYGAALYSAARLAGIRRVGVAVLAGNVAFTAAVAVVLVSGALPLTHAGVAAALGFTAATVGLSWLQYLGVRRLA</sequence>
<protein>
    <submittedName>
        <fullName evidence="2">Uncharacterized protein</fullName>
    </submittedName>
</protein>
<organism evidence="2 3">
    <name type="scientific">Mycolicibacterium chlorophenolicum</name>
    <dbReference type="NCBI Taxonomy" id="37916"/>
    <lineage>
        <taxon>Bacteria</taxon>
        <taxon>Bacillati</taxon>
        <taxon>Actinomycetota</taxon>
        <taxon>Actinomycetes</taxon>
        <taxon>Mycobacteriales</taxon>
        <taxon>Mycobacteriaceae</taxon>
        <taxon>Mycolicibacterium</taxon>
    </lineage>
</organism>
<feature type="transmembrane region" description="Helical" evidence="1">
    <location>
        <begin position="124"/>
        <end position="146"/>
    </location>
</feature>
<evidence type="ECO:0000313" key="3">
    <source>
        <dbReference type="Proteomes" id="UP000036513"/>
    </source>
</evidence>
<evidence type="ECO:0000256" key="1">
    <source>
        <dbReference type="SAM" id="Phobius"/>
    </source>
</evidence>
<dbReference type="AlphaFoldDB" id="A0A0J6V955"/>
<dbReference type="PATRIC" id="fig|37916.4.peg.6670"/>
<dbReference type="EMBL" id="JYNL01000069">
    <property type="protein sequence ID" value="KMO67405.1"/>
    <property type="molecule type" value="Genomic_DNA"/>
</dbReference>
<reference evidence="2 3" key="1">
    <citation type="journal article" date="2015" name="Genome Biol. Evol.">
        <title>Characterization of Three Mycobacterium spp. with Potential Use in Bioremediation by Genome Sequencing and Comparative Genomics.</title>
        <authorList>
            <person name="Das S."/>
            <person name="Pettersson B.M."/>
            <person name="Behra P.R."/>
            <person name="Ramesh M."/>
            <person name="Dasgupta S."/>
            <person name="Bhattacharya A."/>
            <person name="Kirsebom L.A."/>
        </authorList>
    </citation>
    <scope>NUCLEOTIDE SEQUENCE [LARGE SCALE GENOMIC DNA]</scope>
    <source>
        <strain evidence="2 3">DSM 43826</strain>
    </source>
</reference>
<keyword evidence="1" id="KW-0812">Transmembrane</keyword>
<dbReference type="STRING" id="37916.MCHLDSM_06654"/>
<gene>
    <name evidence="2" type="ORF">MCHLDSM_06654</name>
</gene>
<feature type="transmembrane region" description="Helical" evidence="1">
    <location>
        <begin position="34"/>
        <end position="54"/>
    </location>
</feature>
<keyword evidence="3" id="KW-1185">Reference proteome</keyword>
<evidence type="ECO:0000313" key="2">
    <source>
        <dbReference type="EMBL" id="KMO67405.1"/>
    </source>
</evidence>
<name>A0A0J6V955_9MYCO</name>
<accession>A0A0J6V955</accession>
<proteinExistence type="predicted"/>
<feature type="transmembrane region" description="Helical" evidence="1">
    <location>
        <begin position="94"/>
        <end position="118"/>
    </location>
</feature>
<keyword evidence="1" id="KW-0472">Membrane</keyword>
<feature type="transmembrane region" description="Helical" evidence="1">
    <location>
        <begin position="60"/>
        <end position="82"/>
    </location>
</feature>
<comment type="caution">
    <text evidence="2">The sequence shown here is derived from an EMBL/GenBank/DDBJ whole genome shotgun (WGS) entry which is preliminary data.</text>
</comment>
<dbReference type="Proteomes" id="UP000036513">
    <property type="component" value="Unassembled WGS sequence"/>
</dbReference>
<keyword evidence="1" id="KW-1133">Transmembrane helix</keyword>